<dbReference type="InterPro" id="IPR044751">
    <property type="entry name" value="Ion_transp-like_CBS"/>
</dbReference>
<dbReference type="GO" id="GO:0005886">
    <property type="term" value="C:plasma membrane"/>
    <property type="evidence" value="ECO:0007669"/>
    <property type="project" value="UniProtKB-SubCell"/>
</dbReference>
<evidence type="ECO:0000259" key="13">
    <source>
        <dbReference type="PROSITE" id="PS51846"/>
    </source>
</evidence>
<evidence type="ECO:0000256" key="1">
    <source>
        <dbReference type="ARBA" id="ARBA00004651"/>
    </source>
</evidence>
<evidence type="ECO:0000256" key="5">
    <source>
        <dbReference type="ARBA" id="ARBA00022737"/>
    </source>
</evidence>
<feature type="transmembrane region" description="Helical" evidence="11">
    <location>
        <begin position="120"/>
        <end position="143"/>
    </location>
</feature>
<dbReference type="PANTHER" id="PTHR22777:SF32">
    <property type="entry name" value="UPF0053 INNER MEMBRANE PROTEIN YFJD"/>
    <property type="match status" value="1"/>
</dbReference>
<dbReference type="InterPro" id="IPR036318">
    <property type="entry name" value="FAD-bd_PCMH-like_sf"/>
</dbReference>
<protein>
    <submittedName>
        <fullName evidence="14">Hemolysin, contains CBS domains</fullName>
    </submittedName>
</protein>
<dbReference type="InterPro" id="IPR000644">
    <property type="entry name" value="CBS_dom"/>
</dbReference>
<dbReference type="SUPFAM" id="SSF54631">
    <property type="entry name" value="CBS-domain pair"/>
    <property type="match status" value="1"/>
</dbReference>
<evidence type="ECO:0000256" key="7">
    <source>
        <dbReference type="ARBA" id="ARBA00023122"/>
    </source>
</evidence>
<dbReference type="EMBL" id="CAADFT010000078">
    <property type="protein sequence ID" value="VFK47185.1"/>
    <property type="molecule type" value="Genomic_DNA"/>
</dbReference>
<keyword evidence="5" id="KW-0677">Repeat</keyword>
<dbReference type="InterPro" id="IPR002550">
    <property type="entry name" value="CNNM"/>
</dbReference>
<dbReference type="Pfam" id="PF01595">
    <property type="entry name" value="CNNM"/>
    <property type="match status" value="1"/>
</dbReference>
<dbReference type="SMART" id="SM01091">
    <property type="entry name" value="CorC_HlyC"/>
    <property type="match status" value="1"/>
</dbReference>
<evidence type="ECO:0000256" key="10">
    <source>
        <dbReference type="PROSITE-ProRule" id="PRU01193"/>
    </source>
</evidence>
<feature type="domain" description="CNNM transmembrane" evidence="13">
    <location>
        <begin position="1"/>
        <end position="190"/>
    </location>
</feature>
<comment type="similarity">
    <text evidence="2">Belongs to the UPF0053 family.</text>
</comment>
<dbReference type="PANTHER" id="PTHR22777">
    <property type="entry name" value="HEMOLYSIN-RELATED"/>
    <property type="match status" value="1"/>
</dbReference>
<organism evidence="14">
    <name type="scientific">Candidatus Kentrum sp. TC</name>
    <dbReference type="NCBI Taxonomy" id="2126339"/>
    <lineage>
        <taxon>Bacteria</taxon>
        <taxon>Pseudomonadati</taxon>
        <taxon>Pseudomonadota</taxon>
        <taxon>Gammaproteobacteria</taxon>
        <taxon>Candidatus Kentrum</taxon>
    </lineage>
</organism>
<dbReference type="InterPro" id="IPR016169">
    <property type="entry name" value="FAD-bd_PCMH_sub2"/>
</dbReference>
<dbReference type="PROSITE" id="PS51371">
    <property type="entry name" value="CBS"/>
    <property type="match status" value="1"/>
</dbReference>
<keyword evidence="4 10" id="KW-0812">Transmembrane</keyword>
<evidence type="ECO:0000256" key="6">
    <source>
        <dbReference type="ARBA" id="ARBA00022989"/>
    </source>
</evidence>
<accession>A0A450Z035</accession>
<dbReference type="CDD" id="cd04590">
    <property type="entry name" value="CBS_pair_CorC_HlyC_assoc"/>
    <property type="match status" value="1"/>
</dbReference>
<dbReference type="AlphaFoldDB" id="A0A450Z035"/>
<name>A0A450Z035_9GAMM</name>
<dbReference type="InterPro" id="IPR005170">
    <property type="entry name" value="Transptr-assoc_dom"/>
</dbReference>
<evidence type="ECO:0000256" key="8">
    <source>
        <dbReference type="ARBA" id="ARBA00023136"/>
    </source>
</evidence>
<dbReference type="Pfam" id="PF03471">
    <property type="entry name" value="CorC_HlyC"/>
    <property type="match status" value="1"/>
</dbReference>
<dbReference type="EMBL" id="CAADFS010000047">
    <property type="protein sequence ID" value="VFK47463.1"/>
    <property type="molecule type" value="Genomic_DNA"/>
</dbReference>
<dbReference type="EMBL" id="CAADFW010000046">
    <property type="protein sequence ID" value="VFK60491.1"/>
    <property type="molecule type" value="Genomic_DNA"/>
</dbReference>
<feature type="domain" description="CBS" evidence="12">
    <location>
        <begin position="271"/>
        <end position="327"/>
    </location>
</feature>
<dbReference type="InterPro" id="IPR046342">
    <property type="entry name" value="CBS_dom_sf"/>
</dbReference>
<evidence type="ECO:0000256" key="11">
    <source>
        <dbReference type="SAM" id="Phobius"/>
    </source>
</evidence>
<dbReference type="PROSITE" id="PS51846">
    <property type="entry name" value="CNNM"/>
    <property type="match status" value="1"/>
</dbReference>
<dbReference type="Gene3D" id="3.10.580.10">
    <property type="entry name" value="CBS-domain"/>
    <property type="match status" value="1"/>
</dbReference>
<reference evidence="14" key="1">
    <citation type="submission" date="2019-02" db="EMBL/GenBank/DDBJ databases">
        <authorList>
            <person name="Gruber-Vodicka R. H."/>
            <person name="Seah K. B. B."/>
        </authorList>
    </citation>
    <scope>NUCLEOTIDE SEQUENCE</scope>
    <source>
        <strain evidence="15">BECK_BZ123</strain>
        <strain evidence="14">BECK_BZ125</strain>
        <strain evidence="16">BECK_BZ126</strain>
    </source>
</reference>
<evidence type="ECO:0000313" key="15">
    <source>
        <dbReference type="EMBL" id="VFK47463.1"/>
    </source>
</evidence>
<feature type="transmembrane region" description="Helical" evidence="11">
    <location>
        <begin position="58"/>
        <end position="81"/>
    </location>
</feature>
<dbReference type="SUPFAM" id="SSF56176">
    <property type="entry name" value="FAD-binding/transporter-associated domain-like"/>
    <property type="match status" value="1"/>
</dbReference>
<dbReference type="SMART" id="SM00116">
    <property type="entry name" value="CBS"/>
    <property type="match status" value="2"/>
</dbReference>
<gene>
    <name evidence="15" type="ORF">BECKTC1821D_GA0114238_104717</name>
    <name evidence="14" type="ORF">BECKTC1821E_GA0114239_10786</name>
    <name evidence="16" type="ORF">BECKTC1821F_GA0114240_104618</name>
</gene>
<evidence type="ECO:0000313" key="16">
    <source>
        <dbReference type="EMBL" id="VFK60491.1"/>
    </source>
</evidence>
<keyword evidence="6 10" id="KW-1133">Transmembrane helix</keyword>
<evidence type="ECO:0000256" key="2">
    <source>
        <dbReference type="ARBA" id="ARBA00006337"/>
    </source>
</evidence>
<dbReference type="Pfam" id="PF00571">
    <property type="entry name" value="CBS"/>
    <property type="match status" value="2"/>
</dbReference>
<dbReference type="Gene3D" id="3.30.465.10">
    <property type="match status" value="1"/>
</dbReference>
<evidence type="ECO:0000313" key="14">
    <source>
        <dbReference type="EMBL" id="VFK47185.1"/>
    </source>
</evidence>
<evidence type="ECO:0000259" key="12">
    <source>
        <dbReference type="PROSITE" id="PS51371"/>
    </source>
</evidence>
<feature type="transmembrane region" description="Helical" evidence="11">
    <location>
        <begin position="93"/>
        <end position="114"/>
    </location>
</feature>
<keyword evidence="3" id="KW-1003">Cell membrane</keyword>
<sequence length="421" mass="47316">MDTILILLLMIVLLLMKGFFSGTEIALVNSDKLKLHHKANQGHKGAKLILKLFETPDILLGATLVGTNISTIALTTIAAVFMIQTFGPLGDLYAILIFTPLFLILGEIVPKSIYQQKSDVIAPVVVYPLRMFSWLFYPIVFVFSRIARLAARLAGGGKTDQNVFITREQMRVLVEMAERGSNVDVFDRSRIKRVIRFAETTVGEAMIPIAEVVAINCDRSTREAIGLVRRRGYNRLPVYERNISNIIGVITLTIWDLMATRELAEKSLGELIKPVYYCSSLETIDELLPILRGREDHMAIVVDEFGSATGIITMEDILEEVVGEIDVGYDFGEYVQNRRRRGFEIIDEDVYLMDSRLPISEVNQILHIDLPGRGSHTIGGFVMARLRHIPKEGESLVESGYRFTVSKATERSIIKLRVELV</sequence>
<keyword evidence="8 10" id="KW-0472">Membrane</keyword>
<dbReference type="GO" id="GO:0050660">
    <property type="term" value="F:flavin adenine dinucleotide binding"/>
    <property type="evidence" value="ECO:0007669"/>
    <property type="project" value="InterPro"/>
</dbReference>
<evidence type="ECO:0000256" key="3">
    <source>
        <dbReference type="ARBA" id="ARBA00022475"/>
    </source>
</evidence>
<comment type="subcellular location">
    <subcellularLocation>
        <location evidence="1">Cell membrane</location>
        <topology evidence="1">Multi-pass membrane protein</topology>
    </subcellularLocation>
</comment>
<keyword evidence="7 9" id="KW-0129">CBS domain</keyword>
<evidence type="ECO:0000256" key="9">
    <source>
        <dbReference type="PROSITE-ProRule" id="PRU00703"/>
    </source>
</evidence>
<proteinExistence type="inferred from homology"/>
<evidence type="ECO:0000256" key="4">
    <source>
        <dbReference type="ARBA" id="ARBA00022692"/>
    </source>
</evidence>